<feature type="compositionally biased region" description="Basic and acidic residues" evidence="1">
    <location>
        <begin position="13"/>
        <end position="24"/>
    </location>
</feature>
<feature type="region of interest" description="Disordered" evidence="1">
    <location>
        <begin position="1"/>
        <end position="24"/>
    </location>
</feature>
<gene>
    <name evidence="2" type="ORF">METZ01_LOCUS51631</name>
</gene>
<reference evidence="2" key="1">
    <citation type="submission" date="2018-05" db="EMBL/GenBank/DDBJ databases">
        <authorList>
            <person name="Lanie J.A."/>
            <person name="Ng W.-L."/>
            <person name="Kazmierczak K.M."/>
            <person name="Andrzejewski T.M."/>
            <person name="Davidsen T.M."/>
            <person name="Wayne K.J."/>
            <person name="Tettelin H."/>
            <person name="Glass J.I."/>
            <person name="Rusch D."/>
            <person name="Podicherti R."/>
            <person name="Tsui H.-C.T."/>
            <person name="Winkler M.E."/>
        </authorList>
    </citation>
    <scope>NUCLEOTIDE SEQUENCE</scope>
</reference>
<protein>
    <submittedName>
        <fullName evidence="2">Uncharacterized protein</fullName>
    </submittedName>
</protein>
<evidence type="ECO:0000313" key="2">
    <source>
        <dbReference type="EMBL" id="SUZ98777.1"/>
    </source>
</evidence>
<feature type="non-terminal residue" evidence="2">
    <location>
        <position position="24"/>
    </location>
</feature>
<proteinExistence type="predicted"/>
<accession>A0A381S950</accession>
<organism evidence="2">
    <name type="scientific">marine metagenome</name>
    <dbReference type="NCBI Taxonomy" id="408172"/>
    <lineage>
        <taxon>unclassified sequences</taxon>
        <taxon>metagenomes</taxon>
        <taxon>ecological metagenomes</taxon>
    </lineage>
</organism>
<name>A0A381S950_9ZZZZ</name>
<dbReference type="EMBL" id="UINC01002637">
    <property type="protein sequence ID" value="SUZ98777.1"/>
    <property type="molecule type" value="Genomic_DNA"/>
</dbReference>
<dbReference type="AlphaFoldDB" id="A0A381S950"/>
<evidence type="ECO:0000256" key="1">
    <source>
        <dbReference type="SAM" id="MobiDB-lite"/>
    </source>
</evidence>
<sequence length="24" mass="2776">MLQEQAMTVSVIPKEEIQSHSRYA</sequence>